<evidence type="ECO:0000256" key="4">
    <source>
        <dbReference type="ARBA" id="ARBA00022723"/>
    </source>
</evidence>
<dbReference type="InterPro" id="IPR007348">
    <property type="entry name" value="CopC_dom"/>
</dbReference>
<evidence type="ECO:0000256" key="6">
    <source>
        <dbReference type="ARBA" id="ARBA00022989"/>
    </source>
</evidence>
<dbReference type="GO" id="GO:0046688">
    <property type="term" value="P:response to copper ion"/>
    <property type="evidence" value="ECO:0007669"/>
    <property type="project" value="InterPro"/>
</dbReference>
<dbReference type="SUPFAM" id="SSF81296">
    <property type="entry name" value="E set domains"/>
    <property type="match status" value="1"/>
</dbReference>
<dbReference type="InterPro" id="IPR014755">
    <property type="entry name" value="Cu-Rt/internalin_Ig-like"/>
</dbReference>
<feature type="transmembrane region" description="Helical" evidence="9">
    <location>
        <begin position="369"/>
        <end position="391"/>
    </location>
</feature>
<keyword evidence="8 9" id="KW-0472">Membrane</keyword>
<evidence type="ECO:0000256" key="5">
    <source>
        <dbReference type="ARBA" id="ARBA00022729"/>
    </source>
</evidence>
<dbReference type="AlphaFoldDB" id="A0A5C4T7Z3"/>
<feature type="transmembrane region" description="Helical" evidence="9">
    <location>
        <begin position="403"/>
        <end position="423"/>
    </location>
</feature>
<dbReference type="GO" id="GO:0005507">
    <property type="term" value="F:copper ion binding"/>
    <property type="evidence" value="ECO:0007669"/>
    <property type="project" value="InterPro"/>
</dbReference>
<dbReference type="GO" id="GO:0042597">
    <property type="term" value="C:periplasmic space"/>
    <property type="evidence" value="ECO:0007669"/>
    <property type="project" value="InterPro"/>
</dbReference>
<dbReference type="PANTHER" id="PTHR34820:SF4">
    <property type="entry name" value="INNER MEMBRANE PROTEIN YEBZ"/>
    <property type="match status" value="1"/>
</dbReference>
<name>A0A5C4T7Z3_9BACL</name>
<evidence type="ECO:0000256" key="9">
    <source>
        <dbReference type="SAM" id="Phobius"/>
    </source>
</evidence>
<evidence type="ECO:0000313" key="12">
    <source>
        <dbReference type="EMBL" id="TNJ64985.1"/>
    </source>
</evidence>
<evidence type="ECO:0000256" key="7">
    <source>
        <dbReference type="ARBA" id="ARBA00023008"/>
    </source>
</evidence>
<sequence>MRGTNLHMDKMVRWIVSTALVLVCAFVLVAPNTASAHAVLTKAVPEANSQMNAAPERIELTFNERLESELHYIKVYDEIGRVISDRKATMSSDQKVMTLELPKLGNGRFTVTYHVISADGHPVEGTYVLSIGPGSEGGLVADSSSLHSGHQLSADMSVYDILKYISRIAYYFGLLAVVGWVLWGAFAGLQRSSIGEHYRNGLLGVQRTHFLALIAFVYFHYQDLLGDQGLGELVGLFTGTWVGRSWLAAFVLALIGFALLGRSKAGDFIWIGLLLLAKSVNGHAMGHDPQWITVPLDFIHLLGAAVWVGGLLLIVPLWKKNRTWIDGFLPRFSNAALVSIIALVLSGTAMTLIYLPGLNYLLYSQWGKLLIAKVVFVVIVILLGLGVRLAMRKRKENDVRDMVRMDFAAMGIIVVLVGLLTFISPVPPNEPMYWHVMGEKVHMTVQVTPKVPGDNQFRVDVWLPKELGEPKRVQLRLQDLDKPDIAPIDVPLTEHKNDTQDAAFTADETFGQFSYKSDGPFIPFPGKWKLEFRVLDKNDDETVYTEETRVY</sequence>
<dbReference type="GO" id="GO:0005886">
    <property type="term" value="C:plasma membrane"/>
    <property type="evidence" value="ECO:0007669"/>
    <property type="project" value="UniProtKB-SubCell"/>
</dbReference>
<feature type="transmembrane region" description="Helical" evidence="9">
    <location>
        <begin position="268"/>
        <end position="286"/>
    </location>
</feature>
<feature type="transmembrane region" description="Helical" evidence="9">
    <location>
        <begin position="168"/>
        <end position="189"/>
    </location>
</feature>
<keyword evidence="6 9" id="KW-1133">Transmembrane helix</keyword>
<keyword evidence="3 9" id="KW-0812">Transmembrane</keyword>
<evidence type="ECO:0000256" key="3">
    <source>
        <dbReference type="ARBA" id="ARBA00022692"/>
    </source>
</evidence>
<keyword evidence="13" id="KW-1185">Reference proteome</keyword>
<dbReference type="InterPro" id="IPR014756">
    <property type="entry name" value="Ig_E-set"/>
</dbReference>
<dbReference type="Proteomes" id="UP000307943">
    <property type="component" value="Unassembled WGS sequence"/>
</dbReference>
<organism evidence="12 13">
    <name type="scientific">Paenibacillus hemerocallicola</name>
    <dbReference type="NCBI Taxonomy" id="1172614"/>
    <lineage>
        <taxon>Bacteria</taxon>
        <taxon>Bacillati</taxon>
        <taxon>Bacillota</taxon>
        <taxon>Bacilli</taxon>
        <taxon>Bacillales</taxon>
        <taxon>Paenibacillaceae</taxon>
        <taxon>Paenibacillus</taxon>
    </lineage>
</organism>
<comment type="subcellular location">
    <subcellularLocation>
        <location evidence="1">Cell membrane</location>
        <topology evidence="1">Multi-pass membrane protein</topology>
    </subcellularLocation>
</comment>
<keyword evidence="2" id="KW-1003">Cell membrane</keyword>
<protein>
    <recommendedName>
        <fullName evidence="14">Copper resistance protein CopC</fullName>
    </recommendedName>
</protein>
<keyword evidence="5" id="KW-0732">Signal</keyword>
<dbReference type="PANTHER" id="PTHR34820">
    <property type="entry name" value="INNER MEMBRANE PROTEIN YEBZ"/>
    <property type="match status" value="1"/>
</dbReference>
<dbReference type="GO" id="GO:0006825">
    <property type="term" value="P:copper ion transport"/>
    <property type="evidence" value="ECO:0007669"/>
    <property type="project" value="InterPro"/>
</dbReference>
<feature type="domain" description="Copper resistance protein D" evidence="11">
    <location>
        <begin position="328"/>
        <end position="420"/>
    </location>
</feature>
<evidence type="ECO:0000259" key="11">
    <source>
        <dbReference type="Pfam" id="PF05425"/>
    </source>
</evidence>
<feature type="domain" description="CopC" evidence="10">
    <location>
        <begin position="37"/>
        <end position="129"/>
    </location>
</feature>
<proteinExistence type="predicted"/>
<dbReference type="Pfam" id="PF05425">
    <property type="entry name" value="CopD"/>
    <property type="match status" value="1"/>
</dbReference>
<dbReference type="InterPro" id="IPR008457">
    <property type="entry name" value="Cu-R_CopD_dom"/>
</dbReference>
<feature type="transmembrane region" description="Helical" evidence="9">
    <location>
        <begin position="298"/>
        <end position="315"/>
    </location>
</feature>
<evidence type="ECO:0000256" key="8">
    <source>
        <dbReference type="ARBA" id="ARBA00023136"/>
    </source>
</evidence>
<dbReference type="InterPro" id="IPR032694">
    <property type="entry name" value="CopC/D"/>
</dbReference>
<dbReference type="Pfam" id="PF04234">
    <property type="entry name" value="CopC"/>
    <property type="match status" value="1"/>
</dbReference>
<dbReference type="OrthoDB" id="2353937at2"/>
<keyword evidence="4" id="KW-0479">Metal-binding</keyword>
<evidence type="ECO:0008006" key="14">
    <source>
        <dbReference type="Google" id="ProtNLM"/>
    </source>
</evidence>
<evidence type="ECO:0000256" key="1">
    <source>
        <dbReference type="ARBA" id="ARBA00004651"/>
    </source>
</evidence>
<feature type="transmembrane region" description="Helical" evidence="9">
    <location>
        <begin position="241"/>
        <end position="261"/>
    </location>
</feature>
<reference evidence="12 13" key="1">
    <citation type="submission" date="2019-05" db="EMBL/GenBank/DDBJ databases">
        <title>We sequenced the genome of Paenibacillus hemerocallicola KCTC 33185 for further insight into its adaptation and study the phylogeny of Paenibacillus.</title>
        <authorList>
            <person name="Narsing Rao M.P."/>
        </authorList>
    </citation>
    <scope>NUCLEOTIDE SEQUENCE [LARGE SCALE GENOMIC DNA]</scope>
    <source>
        <strain evidence="12 13">KCTC 33185</strain>
    </source>
</reference>
<gene>
    <name evidence="12" type="ORF">FE784_17465</name>
</gene>
<keyword evidence="7" id="KW-0186">Copper</keyword>
<dbReference type="EMBL" id="VDCQ01000023">
    <property type="protein sequence ID" value="TNJ64985.1"/>
    <property type="molecule type" value="Genomic_DNA"/>
</dbReference>
<evidence type="ECO:0000256" key="2">
    <source>
        <dbReference type="ARBA" id="ARBA00022475"/>
    </source>
</evidence>
<evidence type="ECO:0000313" key="13">
    <source>
        <dbReference type="Proteomes" id="UP000307943"/>
    </source>
</evidence>
<feature type="transmembrane region" description="Helical" evidence="9">
    <location>
        <begin position="336"/>
        <end position="357"/>
    </location>
</feature>
<comment type="caution">
    <text evidence="12">The sequence shown here is derived from an EMBL/GenBank/DDBJ whole genome shotgun (WGS) entry which is preliminary data.</text>
</comment>
<feature type="transmembrane region" description="Helical" evidence="9">
    <location>
        <begin position="201"/>
        <end position="221"/>
    </location>
</feature>
<evidence type="ECO:0000259" key="10">
    <source>
        <dbReference type="Pfam" id="PF04234"/>
    </source>
</evidence>
<accession>A0A5C4T7Z3</accession>
<dbReference type="Gene3D" id="2.60.40.1220">
    <property type="match status" value="1"/>
</dbReference>